<sequence length="398" mass="44888">MSSLCLSYELLDLILDDFDVNLSADRQALCCCALANVTFRRLSQQKIFKCIELRYSPISRNNMATFAESKRAHGAQFLDIITTNPGIADYVENVSFKLTFARASGIKVEACSNENAFSLYQIAPKLRKLKEFSVTSLGYLLPWDDVDETTQRFFQDISVQVLKLDVSLFGGFPFWGSNKLHSLRVRSLLGWQELARNEEVPVPKAQLESLVVGIGMEGLDAGFGQYFKSPSSPFDLSHLRSLTISCQAGPEINDILAICSATLEELSLQTNSDFRRLKAPSLSSLRKLRLLKVQSFAHDLKYIASLLESLPHSQQCHQPTDNLEIILNFENYIGSISELPWSNLAKSLFQLNTSGHLERVKFVFPKISDYDEETSDTLEQNDALKNLRQSKFVIYEIV</sequence>
<dbReference type="EMBL" id="NHYE01001220">
    <property type="protein sequence ID" value="PPQ97609.1"/>
    <property type="molecule type" value="Genomic_DNA"/>
</dbReference>
<name>A0A409Y3P3_9AGAR</name>
<evidence type="ECO:0008006" key="3">
    <source>
        <dbReference type="Google" id="ProtNLM"/>
    </source>
</evidence>
<organism evidence="1 2">
    <name type="scientific">Gymnopilus dilepis</name>
    <dbReference type="NCBI Taxonomy" id="231916"/>
    <lineage>
        <taxon>Eukaryota</taxon>
        <taxon>Fungi</taxon>
        <taxon>Dikarya</taxon>
        <taxon>Basidiomycota</taxon>
        <taxon>Agaricomycotina</taxon>
        <taxon>Agaricomycetes</taxon>
        <taxon>Agaricomycetidae</taxon>
        <taxon>Agaricales</taxon>
        <taxon>Agaricineae</taxon>
        <taxon>Hymenogastraceae</taxon>
        <taxon>Gymnopilus</taxon>
    </lineage>
</organism>
<accession>A0A409Y3P3</accession>
<comment type="caution">
    <text evidence="1">The sequence shown here is derived from an EMBL/GenBank/DDBJ whole genome shotgun (WGS) entry which is preliminary data.</text>
</comment>
<protein>
    <recommendedName>
        <fullName evidence="3">F-box domain-containing protein</fullName>
    </recommendedName>
</protein>
<dbReference type="AlphaFoldDB" id="A0A409Y3P3"/>
<gene>
    <name evidence="1" type="ORF">CVT26_002367</name>
</gene>
<dbReference type="OrthoDB" id="3071593at2759"/>
<dbReference type="Proteomes" id="UP000284706">
    <property type="component" value="Unassembled WGS sequence"/>
</dbReference>
<evidence type="ECO:0000313" key="1">
    <source>
        <dbReference type="EMBL" id="PPQ97609.1"/>
    </source>
</evidence>
<proteinExistence type="predicted"/>
<dbReference type="InParanoid" id="A0A409Y3P3"/>
<reference evidence="1 2" key="1">
    <citation type="journal article" date="2018" name="Evol. Lett.">
        <title>Horizontal gene cluster transfer increased hallucinogenic mushroom diversity.</title>
        <authorList>
            <person name="Reynolds H.T."/>
            <person name="Vijayakumar V."/>
            <person name="Gluck-Thaler E."/>
            <person name="Korotkin H.B."/>
            <person name="Matheny P.B."/>
            <person name="Slot J.C."/>
        </authorList>
    </citation>
    <scope>NUCLEOTIDE SEQUENCE [LARGE SCALE GENOMIC DNA]</scope>
    <source>
        <strain evidence="1 2">SRW20</strain>
    </source>
</reference>
<keyword evidence="2" id="KW-1185">Reference proteome</keyword>
<evidence type="ECO:0000313" key="2">
    <source>
        <dbReference type="Proteomes" id="UP000284706"/>
    </source>
</evidence>